<evidence type="ECO:0000313" key="6">
    <source>
        <dbReference type="EMBL" id="OSX79110.1"/>
    </source>
</evidence>
<dbReference type="InterPro" id="IPR016125">
    <property type="entry name" value="Peptidase_C15-like"/>
</dbReference>
<dbReference type="PANTHER" id="PTHR23402:SF1">
    <property type="entry name" value="PYROGLUTAMYL-PEPTIDASE I"/>
    <property type="match status" value="1"/>
</dbReference>
<dbReference type="OrthoDB" id="407146at2759"/>
<dbReference type="Proteomes" id="UP000218209">
    <property type="component" value="Unassembled WGS sequence"/>
</dbReference>
<evidence type="ECO:0000256" key="2">
    <source>
        <dbReference type="ARBA" id="ARBA00022670"/>
    </source>
</evidence>
<organism evidence="6 7">
    <name type="scientific">Porphyra umbilicalis</name>
    <name type="common">Purple laver</name>
    <name type="synonym">Red alga</name>
    <dbReference type="NCBI Taxonomy" id="2786"/>
    <lineage>
        <taxon>Eukaryota</taxon>
        <taxon>Rhodophyta</taxon>
        <taxon>Bangiophyceae</taxon>
        <taxon>Bangiales</taxon>
        <taxon>Bangiaceae</taxon>
        <taxon>Porphyra</taxon>
    </lineage>
</organism>
<dbReference type="InterPro" id="IPR036440">
    <property type="entry name" value="Peptidase_C15-like_sf"/>
</dbReference>
<evidence type="ECO:0000256" key="1">
    <source>
        <dbReference type="ARBA" id="ARBA00006641"/>
    </source>
</evidence>
<evidence type="ECO:0000256" key="3">
    <source>
        <dbReference type="ARBA" id="ARBA00022801"/>
    </source>
</evidence>
<gene>
    <name evidence="6" type="ORF">BU14_0087s0057</name>
</gene>
<name>A0A1X6PE76_PORUM</name>
<protein>
    <recommendedName>
        <fullName evidence="5">Pyroglutamyl-peptidase I</fullName>
        <ecNumber evidence="5">3.4.19.3</ecNumber>
    </recommendedName>
</protein>
<reference evidence="6 7" key="1">
    <citation type="submission" date="2017-03" db="EMBL/GenBank/DDBJ databases">
        <title>WGS assembly of Porphyra umbilicalis.</title>
        <authorList>
            <person name="Brawley S.H."/>
            <person name="Blouin N.A."/>
            <person name="Ficko-Blean E."/>
            <person name="Wheeler G.L."/>
            <person name="Lohr M."/>
            <person name="Goodson H.V."/>
            <person name="Jenkins J.W."/>
            <person name="Blaby-Haas C.E."/>
            <person name="Helliwell K.E."/>
            <person name="Chan C."/>
            <person name="Marriage T."/>
            <person name="Bhattacharya D."/>
            <person name="Klein A.S."/>
            <person name="Badis Y."/>
            <person name="Brodie J."/>
            <person name="Cao Y."/>
            <person name="Collen J."/>
            <person name="Dittami S.M."/>
            <person name="Gachon C.M."/>
            <person name="Green B.R."/>
            <person name="Karpowicz S."/>
            <person name="Kim J.W."/>
            <person name="Kudahl U."/>
            <person name="Lin S."/>
            <person name="Michel G."/>
            <person name="Mittag M."/>
            <person name="Olson B.J."/>
            <person name="Pangilinan J."/>
            <person name="Peng Y."/>
            <person name="Qiu H."/>
            <person name="Shu S."/>
            <person name="Singer J.T."/>
            <person name="Smith A.G."/>
            <person name="Sprecher B.N."/>
            <person name="Wagner V."/>
            <person name="Wang W."/>
            <person name="Wang Z.-Y."/>
            <person name="Yan J."/>
            <person name="Yarish C."/>
            <person name="Zoeuner-Riek S."/>
            <person name="Zhuang Y."/>
            <person name="Zou Y."/>
            <person name="Lindquist E.A."/>
            <person name="Grimwood J."/>
            <person name="Barry K."/>
            <person name="Rokhsar D.S."/>
            <person name="Schmutz J."/>
            <person name="Stiller J.W."/>
            <person name="Grossman A.R."/>
            <person name="Prochnik S.E."/>
        </authorList>
    </citation>
    <scope>NUCLEOTIDE SEQUENCE [LARGE SCALE GENOMIC DNA]</scope>
    <source>
        <strain evidence="6">4086291</strain>
    </source>
</reference>
<dbReference type="GO" id="GO:0006508">
    <property type="term" value="P:proteolysis"/>
    <property type="evidence" value="ECO:0007669"/>
    <property type="project" value="UniProtKB-KW"/>
</dbReference>
<feature type="active site" evidence="5">
    <location>
        <position position="79"/>
    </location>
</feature>
<dbReference type="InterPro" id="IPR033694">
    <property type="entry name" value="PGPEP1_Cys_AS"/>
</dbReference>
<evidence type="ECO:0000256" key="4">
    <source>
        <dbReference type="ARBA" id="ARBA00022807"/>
    </source>
</evidence>
<dbReference type="PROSITE" id="PS01334">
    <property type="entry name" value="PYRASE_CYS"/>
    <property type="match status" value="1"/>
</dbReference>
<dbReference type="Gene3D" id="3.40.630.20">
    <property type="entry name" value="Peptidase C15, pyroglutamyl peptidase I-like"/>
    <property type="match status" value="1"/>
</dbReference>
<dbReference type="SUPFAM" id="SSF53182">
    <property type="entry name" value="Pyrrolidone carboxyl peptidase (pyroglutamate aminopeptidase)"/>
    <property type="match status" value="1"/>
</dbReference>
<proteinExistence type="inferred from homology"/>
<comment type="similarity">
    <text evidence="1">Belongs to the peptidase C15 family.</text>
</comment>
<dbReference type="AlphaFoldDB" id="A0A1X6PE76"/>
<dbReference type="EMBL" id="KV918798">
    <property type="protein sequence ID" value="OSX79110.1"/>
    <property type="molecule type" value="Genomic_DNA"/>
</dbReference>
<keyword evidence="3" id="KW-0378">Hydrolase</keyword>
<accession>A0A1X6PE76</accession>
<keyword evidence="2" id="KW-0645">Protease</keyword>
<evidence type="ECO:0000313" key="7">
    <source>
        <dbReference type="Proteomes" id="UP000218209"/>
    </source>
</evidence>
<dbReference type="EC" id="3.4.19.3" evidence="5"/>
<evidence type="ECO:0000256" key="5">
    <source>
        <dbReference type="PROSITE-ProRule" id="PRU10077"/>
    </source>
</evidence>
<keyword evidence="4" id="KW-0788">Thiol protease</keyword>
<dbReference type="GO" id="GO:0016920">
    <property type="term" value="F:pyroglutamyl-peptidase activity"/>
    <property type="evidence" value="ECO:0007669"/>
    <property type="project" value="UniProtKB-EC"/>
</dbReference>
<comment type="catalytic activity">
    <reaction evidence="5">
        <text>Release of an N-terminal pyroglutamyl group from a polypeptide, the second amino acid generally not being Pro.</text>
        <dbReference type="EC" id="3.4.19.3"/>
    </reaction>
</comment>
<sequence length="206" mass="19951">MPDNPSGRLVNALPDALARMPVAAAAALAPSSVAPSTGAPPPAVVLASHQVLTVSTVAVDAALTDLYVSISGDAGRFVCNWTYYRSLAHVADLERSPAAASVAGEGVAGCEQAGTTAASVGTATVGVGSGGAVTAGGGSDGVGAPAPIETGVAAAAHPPPPAAAHAAPPLTALFVHVPAVRSGADHGWYADFAAALLHALAATDWR</sequence>
<dbReference type="PANTHER" id="PTHR23402">
    <property type="entry name" value="PROTEASE FAMILY C15 PYROGLUTAMYL-PEPTIDASE I-RELATED"/>
    <property type="match status" value="1"/>
</dbReference>
<keyword evidence="7" id="KW-1185">Reference proteome</keyword>